<proteinExistence type="predicted"/>
<sequence length="195" mass="19072">MKVMKVMRLMVVVALGLLTSACATSDYVRSLGFVPLPDGTSWGATRVHSDTIVGAKITQVSTFHCPSAPKPGDCKVQNHASAAGDGAGTLVIKAGAAIAGSVGSAAVLGVSFPKNKGDELSISNTAGASGGTGVGVGGQGGQGGQGGRATSGSSAYAPSTAISGSSSQAGASASSYSSQSQSQYQQQDGQGHHTR</sequence>
<dbReference type="AlphaFoldDB" id="A0A1G2K9S6"/>
<dbReference type="Proteomes" id="UP000178574">
    <property type="component" value="Unassembled WGS sequence"/>
</dbReference>
<feature type="region of interest" description="Disordered" evidence="1">
    <location>
        <begin position="123"/>
        <end position="195"/>
    </location>
</feature>
<feature type="chain" id="PRO_5009583384" description="DUF5666 domain-containing protein" evidence="2">
    <location>
        <begin position="24"/>
        <end position="195"/>
    </location>
</feature>
<accession>A0A1G2K9S6</accession>
<evidence type="ECO:0000256" key="1">
    <source>
        <dbReference type="SAM" id="MobiDB-lite"/>
    </source>
</evidence>
<feature type="signal peptide" evidence="2">
    <location>
        <begin position="1"/>
        <end position="23"/>
    </location>
</feature>
<dbReference type="EMBL" id="MHQD01000018">
    <property type="protein sequence ID" value="OGZ96182.1"/>
    <property type="molecule type" value="Genomic_DNA"/>
</dbReference>
<comment type="caution">
    <text evidence="3">The sequence shown here is derived from an EMBL/GenBank/DDBJ whole genome shotgun (WGS) entry which is preliminary data.</text>
</comment>
<evidence type="ECO:0000313" key="4">
    <source>
        <dbReference type="Proteomes" id="UP000178574"/>
    </source>
</evidence>
<protein>
    <recommendedName>
        <fullName evidence="5">DUF5666 domain-containing protein</fullName>
    </recommendedName>
</protein>
<evidence type="ECO:0000256" key="2">
    <source>
        <dbReference type="SAM" id="SignalP"/>
    </source>
</evidence>
<gene>
    <name evidence="3" type="ORF">A2847_02355</name>
</gene>
<feature type="compositionally biased region" description="Low complexity" evidence="1">
    <location>
        <begin position="163"/>
        <end position="187"/>
    </location>
</feature>
<keyword evidence="2" id="KW-0732">Signal</keyword>
<reference evidence="3 4" key="1">
    <citation type="journal article" date="2016" name="Nat. Commun.">
        <title>Thousands of microbial genomes shed light on interconnected biogeochemical processes in an aquifer system.</title>
        <authorList>
            <person name="Anantharaman K."/>
            <person name="Brown C.T."/>
            <person name="Hug L.A."/>
            <person name="Sharon I."/>
            <person name="Castelle C.J."/>
            <person name="Probst A.J."/>
            <person name="Thomas B.C."/>
            <person name="Singh A."/>
            <person name="Wilkins M.J."/>
            <person name="Karaoz U."/>
            <person name="Brodie E.L."/>
            <person name="Williams K.H."/>
            <person name="Hubbard S.S."/>
            <person name="Banfield J.F."/>
        </authorList>
    </citation>
    <scope>NUCLEOTIDE SEQUENCE [LARGE SCALE GENOMIC DNA]</scope>
</reference>
<feature type="compositionally biased region" description="Gly residues" evidence="1">
    <location>
        <begin position="128"/>
        <end position="149"/>
    </location>
</feature>
<evidence type="ECO:0008006" key="5">
    <source>
        <dbReference type="Google" id="ProtNLM"/>
    </source>
</evidence>
<name>A0A1G2K9S6_9BACT</name>
<evidence type="ECO:0000313" key="3">
    <source>
        <dbReference type="EMBL" id="OGZ96182.1"/>
    </source>
</evidence>
<organism evidence="3 4">
    <name type="scientific">Candidatus Sungbacteria bacterium RIFCSPHIGHO2_01_FULL_50_25</name>
    <dbReference type="NCBI Taxonomy" id="1802265"/>
    <lineage>
        <taxon>Bacteria</taxon>
        <taxon>Candidatus Sungiibacteriota</taxon>
    </lineage>
</organism>
<dbReference type="PROSITE" id="PS51257">
    <property type="entry name" value="PROKAR_LIPOPROTEIN"/>
    <property type="match status" value="1"/>
</dbReference>